<keyword evidence="4" id="KW-1185">Reference proteome</keyword>
<evidence type="ECO:0000313" key="4">
    <source>
        <dbReference type="Proteomes" id="UP000237682"/>
    </source>
</evidence>
<sequence length="406" mass="43410">MNESSREGPVPSSAGRRRQRGYNASRVGDLNRGLVIEGIRQSPGIGRTHLAAETGLTPSAITQIVAALMEEGLVAEVAATPAADGAGRPRLGQPIRGLRLISGYAATIGLHFDHEFARAVLVDVAGNIIAHEKEQLRIEEPEASTHLLATLFSRLDAHPLRPNRLLGVGVSVMGPVDHDRGAVGQSSQYPAWRNYPFEKALSERIGHDVFIAINGAAAGLGEYWFGGGHHLPSYIYAFVGYGLGGALIFNRRAVRGSYGNAGEIGHIHTYPDGEICYCGARGCLETVVSLRGLARFLGKPTVEALDFTAPDFCDDPDLGRWVEQAGTDLGRALTSVSNIVDISNILMSGLLPEPVLGRLVERTRRTVAAYQMNARPRPIVLERAQAPSDLVAALGAAAMPLYGNLF</sequence>
<dbReference type="InterPro" id="IPR036388">
    <property type="entry name" value="WH-like_DNA-bd_sf"/>
</dbReference>
<dbReference type="PANTHER" id="PTHR18964">
    <property type="entry name" value="ROK (REPRESSOR, ORF, KINASE) FAMILY"/>
    <property type="match status" value="1"/>
</dbReference>
<dbReference type="InterPro" id="IPR049874">
    <property type="entry name" value="ROK_cs"/>
</dbReference>
<dbReference type="InterPro" id="IPR000600">
    <property type="entry name" value="ROK"/>
</dbReference>
<name>A0A2S9QBY4_9HYPH</name>
<evidence type="ECO:0008006" key="5">
    <source>
        <dbReference type="Google" id="ProtNLM"/>
    </source>
</evidence>
<dbReference type="RefSeq" id="WP_105863082.1">
    <property type="nucleotide sequence ID" value="NZ_PUEJ01000005.1"/>
</dbReference>
<dbReference type="InterPro" id="IPR043129">
    <property type="entry name" value="ATPase_NBD"/>
</dbReference>
<dbReference type="PROSITE" id="PS01125">
    <property type="entry name" value="ROK"/>
    <property type="match status" value="1"/>
</dbReference>
<evidence type="ECO:0000313" key="3">
    <source>
        <dbReference type="EMBL" id="PRH86857.1"/>
    </source>
</evidence>
<dbReference type="InterPro" id="IPR036390">
    <property type="entry name" value="WH_DNA-bd_sf"/>
</dbReference>
<proteinExistence type="inferred from homology"/>
<evidence type="ECO:0000256" key="1">
    <source>
        <dbReference type="ARBA" id="ARBA00006479"/>
    </source>
</evidence>
<comment type="caution">
    <text evidence="3">The sequence shown here is derived from an EMBL/GenBank/DDBJ whole genome shotgun (WGS) entry which is preliminary data.</text>
</comment>
<dbReference type="EMBL" id="PUEJ01000005">
    <property type="protein sequence ID" value="PRH86857.1"/>
    <property type="molecule type" value="Genomic_DNA"/>
</dbReference>
<protein>
    <recommendedName>
        <fullName evidence="5">Sugar kinase</fullName>
    </recommendedName>
</protein>
<dbReference type="Pfam" id="PF00480">
    <property type="entry name" value="ROK"/>
    <property type="match status" value="1"/>
</dbReference>
<evidence type="ECO:0000256" key="2">
    <source>
        <dbReference type="SAM" id="MobiDB-lite"/>
    </source>
</evidence>
<dbReference type="PANTHER" id="PTHR18964:SF173">
    <property type="entry name" value="GLUCOKINASE"/>
    <property type="match status" value="1"/>
</dbReference>
<feature type="region of interest" description="Disordered" evidence="2">
    <location>
        <begin position="1"/>
        <end position="23"/>
    </location>
</feature>
<dbReference type="Gene3D" id="3.30.420.40">
    <property type="match status" value="2"/>
</dbReference>
<dbReference type="SUPFAM" id="SSF46785">
    <property type="entry name" value="Winged helix' DNA-binding domain"/>
    <property type="match status" value="1"/>
</dbReference>
<comment type="similarity">
    <text evidence="1">Belongs to the ROK (NagC/XylR) family.</text>
</comment>
<dbReference type="Proteomes" id="UP000237682">
    <property type="component" value="Unassembled WGS sequence"/>
</dbReference>
<reference evidence="3 4" key="1">
    <citation type="submission" date="2018-02" db="EMBL/GenBank/DDBJ databases">
        <title>Whole genome sequencing of endophytic bacterium.</title>
        <authorList>
            <person name="Eedara R."/>
            <person name="Podile A.R."/>
        </authorList>
    </citation>
    <scope>NUCLEOTIDE SEQUENCE [LARGE SCALE GENOMIC DNA]</scope>
    <source>
        <strain evidence="3 4">RP1T</strain>
    </source>
</reference>
<gene>
    <name evidence="3" type="ORF">C5L14_16330</name>
</gene>
<accession>A0A2S9QBY4</accession>
<dbReference type="OrthoDB" id="9810372at2"/>
<dbReference type="AlphaFoldDB" id="A0A2S9QBY4"/>
<organism evidence="3 4">
    <name type="scientific">Labrys okinawensis</name>
    <dbReference type="NCBI Taxonomy" id="346911"/>
    <lineage>
        <taxon>Bacteria</taxon>
        <taxon>Pseudomonadati</taxon>
        <taxon>Pseudomonadota</taxon>
        <taxon>Alphaproteobacteria</taxon>
        <taxon>Hyphomicrobiales</taxon>
        <taxon>Xanthobacteraceae</taxon>
        <taxon>Labrys</taxon>
    </lineage>
</organism>
<dbReference type="SUPFAM" id="SSF53067">
    <property type="entry name" value="Actin-like ATPase domain"/>
    <property type="match status" value="1"/>
</dbReference>
<dbReference type="Gene3D" id="1.10.10.10">
    <property type="entry name" value="Winged helix-like DNA-binding domain superfamily/Winged helix DNA-binding domain"/>
    <property type="match status" value="1"/>
</dbReference>